<feature type="transmembrane region" description="Helical" evidence="1">
    <location>
        <begin position="176"/>
        <end position="195"/>
    </location>
</feature>
<accession>A0A6J7IS03</accession>
<organism evidence="2">
    <name type="scientific">freshwater metagenome</name>
    <dbReference type="NCBI Taxonomy" id="449393"/>
    <lineage>
        <taxon>unclassified sequences</taxon>
        <taxon>metagenomes</taxon>
        <taxon>ecological metagenomes</taxon>
    </lineage>
</organism>
<protein>
    <submittedName>
        <fullName evidence="2">Unannotated protein</fullName>
    </submittedName>
</protein>
<dbReference type="EMBL" id="CAFBMZ010000087">
    <property type="protein sequence ID" value="CAB4933531.1"/>
    <property type="molecule type" value="Genomic_DNA"/>
</dbReference>
<proteinExistence type="predicted"/>
<name>A0A6J7IS03_9ZZZZ</name>
<dbReference type="AlphaFoldDB" id="A0A6J7IS03"/>
<feature type="transmembrane region" description="Helical" evidence="1">
    <location>
        <begin position="12"/>
        <end position="31"/>
    </location>
</feature>
<keyword evidence="1" id="KW-0472">Membrane</keyword>
<keyword evidence="1" id="KW-1133">Transmembrane helix</keyword>
<feature type="transmembrane region" description="Helical" evidence="1">
    <location>
        <begin position="37"/>
        <end position="57"/>
    </location>
</feature>
<keyword evidence="1" id="KW-0812">Transmembrane</keyword>
<gene>
    <name evidence="2" type="ORF">UFOPK3684_01092</name>
</gene>
<sequence length="198" mass="21538">MSNLEVFRARSSLVSAGVAYFIIAGMVFQSIYLSDFFGAMSALCWGISLAVLVYVVMHRPKLELFDEGIRITNPIRDITAGWDLVESIDAKYTMSITVGGKTIYAWAAPAPGRHHSRKIHPSDIKGTGIGAGGYMRPGDNPRTHSGAAAYLATIRLNSFRASGQSPVRAFEVRTHYNLLIAIGACASLALLFNTLHYL</sequence>
<evidence type="ECO:0000256" key="1">
    <source>
        <dbReference type="SAM" id="Phobius"/>
    </source>
</evidence>
<reference evidence="2" key="1">
    <citation type="submission" date="2020-05" db="EMBL/GenBank/DDBJ databases">
        <authorList>
            <person name="Chiriac C."/>
            <person name="Salcher M."/>
            <person name="Ghai R."/>
            <person name="Kavagutti S V."/>
        </authorList>
    </citation>
    <scope>NUCLEOTIDE SEQUENCE</scope>
</reference>
<evidence type="ECO:0000313" key="2">
    <source>
        <dbReference type="EMBL" id="CAB4933531.1"/>
    </source>
</evidence>